<dbReference type="Proteomes" id="UP000254737">
    <property type="component" value="Unassembled WGS sequence"/>
</dbReference>
<evidence type="ECO:0000313" key="2">
    <source>
        <dbReference type="Proteomes" id="UP000254737"/>
    </source>
</evidence>
<evidence type="ECO:0000313" key="1">
    <source>
        <dbReference type="EMBL" id="STD53107.1"/>
    </source>
</evidence>
<dbReference type="AlphaFoldDB" id="A0A376G277"/>
<sequence>MQYRNKVNVISIQGIEIDEGALWNFDKQLNLFILVDEDEYITHKPNADLFEKV</sequence>
<dbReference type="EMBL" id="UFXS01000001">
    <property type="protein sequence ID" value="STD53107.1"/>
    <property type="molecule type" value="Genomic_DNA"/>
</dbReference>
<name>A0A376G277_9FLAO</name>
<dbReference type="RefSeq" id="WP_181816255.1">
    <property type="nucleotide sequence ID" value="NZ_UFXS01000001.1"/>
</dbReference>
<proteinExistence type="predicted"/>
<reference evidence="1 2" key="1">
    <citation type="submission" date="2018-06" db="EMBL/GenBank/DDBJ databases">
        <authorList>
            <consortium name="Pathogen Informatics"/>
            <person name="Doyle S."/>
        </authorList>
    </citation>
    <scope>NUCLEOTIDE SEQUENCE [LARGE SCALE GENOMIC DNA]</scope>
    <source>
        <strain evidence="1 2">NCTC13456</strain>
    </source>
</reference>
<accession>A0A376G277</accession>
<organism evidence="1 2">
    <name type="scientific">Empedobacter falsenii</name>
    <dbReference type="NCBI Taxonomy" id="343874"/>
    <lineage>
        <taxon>Bacteria</taxon>
        <taxon>Pseudomonadati</taxon>
        <taxon>Bacteroidota</taxon>
        <taxon>Flavobacteriia</taxon>
        <taxon>Flavobacteriales</taxon>
        <taxon>Weeksellaceae</taxon>
        <taxon>Empedobacter</taxon>
    </lineage>
</organism>
<protein>
    <submittedName>
        <fullName evidence="1">Uncharacterized protein</fullName>
    </submittedName>
</protein>
<gene>
    <name evidence="1" type="ORF">NCTC13456_00322</name>
</gene>